<keyword evidence="3" id="KW-1185">Reference proteome</keyword>
<dbReference type="InterPro" id="IPR036890">
    <property type="entry name" value="HATPase_C_sf"/>
</dbReference>
<evidence type="ECO:0000259" key="1">
    <source>
        <dbReference type="Pfam" id="PF06580"/>
    </source>
</evidence>
<dbReference type="Pfam" id="PF06580">
    <property type="entry name" value="His_kinase"/>
    <property type="match status" value="1"/>
</dbReference>
<name>A0A1L7I024_9FLAO</name>
<proteinExistence type="predicted"/>
<evidence type="ECO:0000313" key="3">
    <source>
        <dbReference type="Proteomes" id="UP000186230"/>
    </source>
</evidence>
<reference evidence="2 3" key="1">
    <citation type="submission" date="2016-07" db="EMBL/GenBank/DDBJ databases">
        <title>Multi-omics approach to identify versatile polysaccharide utilization systems of a marine flavobacterium Gramella flava.</title>
        <authorList>
            <person name="Tang K."/>
        </authorList>
    </citation>
    <scope>NUCLEOTIDE SEQUENCE [LARGE SCALE GENOMIC DNA]</scope>
    <source>
        <strain evidence="2 3">JLT2011</strain>
    </source>
</reference>
<dbReference type="InterPro" id="IPR050640">
    <property type="entry name" value="Bact_2-comp_sensor_kinase"/>
</dbReference>
<gene>
    <name evidence="2" type="ORF">GRFL_0223</name>
</gene>
<accession>A0A1L7I024</accession>
<dbReference type="InterPro" id="IPR010559">
    <property type="entry name" value="Sig_transdc_His_kin_internal"/>
</dbReference>
<dbReference type="STRING" id="1229726.GRFL_0223"/>
<dbReference type="AlphaFoldDB" id="A0A1L7I024"/>
<dbReference type="OrthoDB" id="9809908at2"/>
<dbReference type="KEGG" id="gfl:GRFL_0223"/>
<organism evidence="2 3">
    <name type="scientific">Christiangramia flava JLT2011</name>
    <dbReference type="NCBI Taxonomy" id="1229726"/>
    <lineage>
        <taxon>Bacteria</taxon>
        <taxon>Pseudomonadati</taxon>
        <taxon>Bacteroidota</taxon>
        <taxon>Flavobacteriia</taxon>
        <taxon>Flavobacteriales</taxon>
        <taxon>Flavobacteriaceae</taxon>
        <taxon>Christiangramia</taxon>
    </lineage>
</organism>
<dbReference type="Proteomes" id="UP000186230">
    <property type="component" value="Chromosome"/>
</dbReference>
<sequence length="359" mass="41701">MESGKSFLALLKRLGIHLFLWVLVLLFFSFFLGLEAGSFSEKIGFSAFLLPVTILTTYVVIYHLIPRYLLPKKYLRFALYSFYTLVVSAVFIIISAFYAFVIALKLEWNESLPISKSIFYIMITIYLVVVIASAFSLLKNNYTSAAKNEELKNRILEAQLKLKEQELHYLKMQIHPHFLFNTLNTIYGLSLSNNAKTPEMILQLSELLDYILYQTRKPVVKLKDEVNHIRNYIDLEQKRFQDALSINLDIDPIPEHLEISPMLLLPLVENSFKHGKDAQGSLRIKLHLKITGSNLNFEIINSKAEKNPVSESQGIGLKNIRRRLEILYPHHFELKIHNLTEEFRAFLYVNLHQNPQKIE</sequence>
<protein>
    <submittedName>
        <fullName evidence="2">Signaling protein without kinase domain</fullName>
    </submittedName>
</protein>
<dbReference type="EMBL" id="CP016359">
    <property type="protein sequence ID" value="APU66947.1"/>
    <property type="molecule type" value="Genomic_DNA"/>
</dbReference>
<keyword evidence="2" id="KW-0418">Kinase</keyword>
<evidence type="ECO:0000313" key="2">
    <source>
        <dbReference type="EMBL" id="APU66947.1"/>
    </source>
</evidence>
<dbReference type="Gene3D" id="3.30.565.10">
    <property type="entry name" value="Histidine kinase-like ATPase, C-terminal domain"/>
    <property type="match status" value="1"/>
</dbReference>
<feature type="domain" description="Signal transduction histidine kinase internal region" evidence="1">
    <location>
        <begin position="166"/>
        <end position="244"/>
    </location>
</feature>
<dbReference type="GO" id="GO:0000155">
    <property type="term" value="F:phosphorelay sensor kinase activity"/>
    <property type="evidence" value="ECO:0007669"/>
    <property type="project" value="InterPro"/>
</dbReference>
<dbReference type="RefSeq" id="WP_083642714.1">
    <property type="nucleotide sequence ID" value="NZ_AMRU01000008.1"/>
</dbReference>
<dbReference type="PANTHER" id="PTHR34220:SF7">
    <property type="entry name" value="SENSOR HISTIDINE KINASE YPDA"/>
    <property type="match status" value="1"/>
</dbReference>
<dbReference type="PANTHER" id="PTHR34220">
    <property type="entry name" value="SENSOR HISTIDINE KINASE YPDA"/>
    <property type="match status" value="1"/>
</dbReference>
<keyword evidence="2" id="KW-0808">Transferase</keyword>
<dbReference type="SUPFAM" id="SSF55874">
    <property type="entry name" value="ATPase domain of HSP90 chaperone/DNA topoisomerase II/histidine kinase"/>
    <property type="match status" value="1"/>
</dbReference>
<dbReference type="GO" id="GO:0016020">
    <property type="term" value="C:membrane"/>
    <property type="evidence" value="ECO:0007669"/>
    <property type="project" value="InterPro"/>
</dbReference>